<evidence type="ECO:0000256" key="6">
    <source>
        <dbReference type="ARBA" id="ARBA00022840"/>
    </source>
</evidence>
<dbReference type="GO" id="GO:0005524">
    <property type="term" value="F:ATP binding"/>
    <property type="evidence" value="ECO:0007669"/>
    <property type="project" value="UniProtKB-KW"/>
</dbReference>
<reference evidence="8" key="1">
    <citation type="journal article" date="2020" name="J. Eukaryot. Microbiol.">
        <title>De novo Sequencing, Assembly and Annotation of the Transcriptome for the Free-Living Testate Amoeba Arcella intermedia.</title>
        <authorList>
            <person name="Ribeiro G.M."/>
            <person name="Porfirio-Sousa A.L."/>
            <person name="Maurer-Alcala X.X."/>
            <person name="Katz L.A."/>
            <person name="Lahr D.J.G."/>
        </authorList>
    </citation>
    <scope>NUCLEOTIDE SEQUENCE</scope>
</reference>
<keyword evidence="3" id="KW-0808">Transferase</keyword>
<evidence type="ECO:0000256" key="5">
    <source>
        <dbReference type="ARBA" id="ARBA00022786"/>
    </source>
</evidence>
<evidence type="ECO:0000256" key="1">
    <source>
        <dbReference type="ARBA" id="ARBA00000485"/>
    </source>
</evidence>
<dbReference type="Gene3D" id="3.10.110.10">
    <property type="entry name" value="Ubiquitin Conjugating Enzyme"/>
    <property type="match status" value="1"/>
</dbReference>
<proteinExistence type="predicted"/>
<organism evidence="8">
    <name type="scientific">Arcella intermedia</name>
    <dbReference type="NCBI Taxonomy" id="1963864"/>
    <lineage>
        <taxon>Eukaryota</taxon>
        <taxon>Amoebozoa</taxon>
        <taxon>Tubulinea</taxon>
        <taxon>Elardia</taxon>
        <taxon>Arcellinida</taxon>
        <taxon>Sphaerothecina</taxon>
        <taxon>Arcellidae</taxon>
        <taxon>Arcella</taxon>
    </lineage>
</organism>
<dbReference type="FunFam" id="3.10.110.10:FF:000101">
    <property type="entry name" value="Ubiquitin-conjugating enzyme E2 D2"/>
    <property type="match status" value="1"/>
</dbReference>
<evidence type="ECO:0000313" key="8">
    <source>
        <dbReference type="EMBL" id="NDV39321.1"/>
    </source>
</evidence>
<evidence type="ECO:0000256" key="2">
    <source>
        <dbReference type="ARBA" id="ARBA00004906"/>
    </source>
</evidence>
<dbReference type="Pfam" id="PF00179">
    <property type="entry name" value="UQ_con"/>
    <property type="match status" value="1"/>
</dbReference>
<protein>
    <recommendedName>
        <fullName evidence="7">UBC core domain-containing protein</fullName>
    </recommendedName>
</protein>
<feature type="domain" description="UBC core" evidence="7">
    <location>
        <begin position="1"/>
        <end position="133"/>
    </location>
</feature>
<dbReference type="InterPro" id="IPR016135">
    <property type="entry name" value="UBQ-conjugating_enzyme/RWD"/>
</dbReference>
<dbReference type="EMBL" id="GIBP01010352">
    <property type="protein sequence ID" value="NDV39321.1"/>
    <property type="molecule type" value="Transcribed_RNA"/>
</dbReference>
<name>A0A6B2LRK6_9EUKA</name>
<dbReference type="InterPro" id="IPR000608">
    <property type="entry name" value="UBC"/>
</dbReference>
<sequence>MRRLMKEYKDSRDTPTNISLGPIGSNISHWEAIIQPESGSIYSGGTFFLDIKFPSEYPFRPPRIFFNTKIYHPNIGANGSISLDILYCSWSPALTVGKCLLSILSLLEDPNADDPMVPEIASLYKTNRDKYAT</sequence>
<dbReference type="SUPFAM" id="SSF54495">
    <property type="entry name" value="UBC-like"/>
    <property type="match status" value="1"/>
</dbReference>
<dbReference type="GO" id="GO:0061631">
    <property type="term" value="F:ubiquitin conjugating enzyme activity"/>
    <property type="evidence" value="ECO:0007669"/>
    <property type="project" value="UniProtKB-EC"/>
</dbReference>
<evidence type="ECO:0000259" key="7">
    <source>
        <dbReference type="PROSITE" id="PS50127"/>
    </source>
</evidence>
<dbReference type="PANTHER" id="PTHR24068">
    <property type="entry name" value="UBIQUITIN-CONJUGATING ENZYME E2"/>
    <property type="match status" value="1"/>
</dbReference>
<comment type="pathway">
    <text evidence="2">Protein modification; protein ubiquitination.</text>
</comment>
<dbReference type="SMART" id="SM00212">
    <property type="entry name" value="UBCc"/>
    <property type="match status" value="1"/>
</dbReference>
<dbReference type="AlphaFoldDB" id="A0A6B2LRK6"/>
<keyword evidence="5" id="KW-0833">Ubl conjugation pathway</keyword>
<evidence type="ECO:0000256" key="4">
    <source>
        <dbReference type="ARBA" id="ARBA00022741"/>
    </source>
</evidence>
<keyword evidence="6" id="KW-0067">ATP-binding</keyword>
<accession>A0A6B2LRK6</accession>
<evidence type="ECO:0000256" key="3">
    <source>
        <dbReference type="ARBA" id="ARBA00022679"/>
    </source>
</evidence>
<dbReference type="PROSITE" id="PS50127">
    <property type="entry name" value="UBC_2"/>
    <property type="match status" value="1"/>
</dbReference>
<keyword evidence="4" id="KW-0547">Nucleotide-binding</keyword>
<comment type="catalytic activity">
    <reaction evidence="1">
        <text>S-ubiquitinyl-[E1 ubiquitin-activating enzyme]-L-cysteine + [E2 ubiquitin-conjugating enzyme]-L-cysteine = [E1 ubiquitin-activating enzyme]-L-cysteine + S-ubiquitinyl-[E2 ubiquitin-conjugating enzyme]-L-cysteine.</text>
        <dbReference type="EC" id="2.3.2.23"/>
    </reaction>
</comment>